<gene>
    <name evidence="1" type="ORF">EHSB41UT_01975</name>
</gene>
<protein>
    <submittedName>
        <fullName evidence="1">Uncharacterized protein</fullName>
    </submittedName>
</protein>
<dbReference type="EMBL" id="FWPT01000004">
    <property type="protein sequence ID" value="SMA45666.1"/>
    <property type="molecule type" value="Genomic_DNA"/>
</dbReference>
<name>A0A1X7ALC2_9GAMM</name>
<dbReference type="Proteomes" id="UP000196573">
    <property type="component" value="Unassembled WGS sequence"/>
</dbReference>
<organism evidence="1 2">
    <name type="scientific">Parendozoicomonas haliclonae</name>
    <dbReference type="NCBI Taxonomy" id="1960125"/>
    <lineage>
        <taxon>Bacteria</taxon>
        <taxon>Pseudomonadati</taxon>
        <taxon>Pseudomonadota</taxon>
        <taxon>Gammaproteobacteria</taxon>
        <taxon>Oceanospirillales</taxon>
        <taxon>Endozoicomonadaceae</taxon>
        <taxon>Parendozoicomonas</taxon>
    </lineage>
</organism>
<dbReference type="OrthoDB" id="6198126at2"/>
<evidence type="ECO:0000313" key="1">
    <source>
        <dbReference type="EMBL" id="SMA45666.1"/>
    </source>
</evidence>
<sequence>MHRVSGAFGSIVSRKNVSDEAMRAFCITTMEGWTVDDYLTHYSIRFVSSDIEQEFLKLILAVARYVLDICYSLDLTSYNLSELPDDLLERLEEVPE</sequence>
<dbReference type="AlphaFoldDB" id="A0A1X7ALC2"/>
<accession>A0A1X7ALC2</accession>
<evidence type="ECO:0000313" key="2">
    <source>
        <dbReference type="Proteomes" id="UP000196573"/>
    </source>
</evidence>
<keyword evidence="2" id="KW-1185">Reference proteome</keyword>
<dbReference type="RefSeq" id="WP_133060463.1">
    <property type="nucleotide sequence ID" value="NZ_CBCSCN010000002.1"/>
</dbReference>
<reference evidence="1 2" key="1">
    <citation type="submission" date="2017-03" db="EMBL/GenBank/DDBJ databases">
        <authorList>
            <person name="Afonso C.L."/>
            <person name="Miller P.J."/>
            <person name="Scott M.A."/>
            <person name="Spackman E."/>
            <person name="Goraichik I."/>
            <person name="Dimitrov K.M."/>
            <person name="Suarez D.L."/>
            <person name="Swayne D.E."/>
        </authorList>
    </citation>
    <scope>NUCLEOTIDE SEQUENCE [LARGE SCALE GENOMIC DNA]</scope>
    <source>
        <strain evidence="1">SB41UT1</strain>
    </source>
</reference>
<proteinExistence type="predicted"/>